<dbReference type="AlphaFoldDB" id="A0A8H5FLL3"/>
<evidence type="ECO:0000313" key="2">
    <source>
        <dbReference type="Proteomes" id="UP000518752"/>
    </source>
</evidence>
<dbReference type="Proteomes" id="UP000518752">
    <property type="component" value="Unassembled WGS sequence"/>
</dbReference>
<organism evidence="1 2">
    <name type="scientific">Collybiopsis confluens</name>
    <dbReference type="NCBI Taxonomy" id="2823264"/>
    <lineage>
        <taxon>Eukaryota</taxon>
        <taxon>Fungi</taxon>
        <taxon>Dikarya</taxon>
        <taxon>Basidiomycota</taxon>
        <taxon>Agaricomycotina</taxon>
        <taxon>Agaricomycetes</taxon>
        <taxon>Agaricomycetidae</taxon>
        <taxon>Agaricales</taxon>
        <taxon>Marasmiineae</taxon>
        <taxon>Omphalotaceae</taxon>
        <taxon>Collybiopsis</taxon>
    </lineage>
</organism>
<dbReference type="PANTHER" id="PTHR14187">
    <property type="entry name" value="ALPHA KINASE/ELONGATION FACTOR 2 KINASE"/>
    <property type="match status" value="1"/>
</dbReference>
<dbReference type="CDD" id="cd10170">
    <property type="entry name" value="ASKHA_NBD_HSP70"/>
    <property type="match status" value="1"/>
</dbReference>
<name>A0A8H5FLL3_9AGAR</name>
<evidence type="ECO:0000313" key="1">
    <source>
        <dbReference type="EMBL" id="KAF5341309.1"/>
    </source>
</evidence>
<keyword evidence="2" id="KW-1185">Reference proteome</keyword>
<reference evidence="1 2" key="1">
    <citation type="journal article" date="2020" name="ISME J.">
        <title>Uncovering the hidden diversity of litter-decomposition mechanisms in mushroom-forming fungi.</title>
        <authorList>
            <person name="Floudas D."/>
            <person name="Bentzer J."/>
            <person name="Ahren D."/>
            <person name="Johansson T."/>
            <person name="Persson P."/>
            <person name="Tunlid A."/>
        </authorList>
    </citation>
    <scope>NUCLEOTIDE SEQUENCE [LARGE SCALE GENOMIC DNA]</scope>
    <source>
        <strain evidence="1 2">CBS 406.79</strain>
    </source>
</reference>
<comment type="caution">
    <text evidence="1">The sequence shown here is derived from an EMBL/GenBank/DDBJ whole genome shotgun (WGS) entry which is preliminary data.</text>
</comment>
<protein>
    <submittedName>
        <fullName evidence="1">Uncharacterized protein</fullName>
    </submittedName>
</protein>
<proteinExistence type="predicted"/>
<dbReference type="PANTHER" id="PTHR14187:SF5">
    <property type="entry name" value="HEAT SHOCK 70 KDA PROTEIN 12A"/>
    <property type="match status" value="1"/>
</dbReference>
<gene>
    <name evidence="1" type="ORF">D9757_014631</name>
</gene>
<accession>A0A8H5FLL3</accession>
<dbReference type="EMBL" id="JAACJN010000513">
    <property type="protein sequence ID" value="KAF5341309.1"/>
    <property type="molecule type" value="Genomic_DNA"/>
</dbReference>
<dbReference type="Gene3D" id="3.30.420.40">
    <property type="match status" value="2"/>
</dbReference>
<dbReference type="OrthoDB" id="2963168at2759"/>
<sequence length="190" mass="20885">MDEMSVHGYPLPPLPQKKTAVDVFADFLKYLVKDCAEKFISESYPGGSSSPLHCDHCDREYVVSHPNGWEGTEQQMLRQACVQALLMETFGSKNLHLVTDGESSLPFCLSAIPNLVDFAVESLPFYTLRRELLTAPGRTVLVVDAGGGTVDFSAYSRAADTTNYHEAATPRCEFAGSVFVSRKAETYFTG</sequence>